<dbReference type="AlphaFoldDB" id="A0A6A6NNB4"/>
<name>A0A6A6NNB4_9PEZI</name>
<dbReference type="Proteomes" id="UP000799766">
    <property type="component" value="Unassembled WGS sequence"/>
</dbReference>
<feature type="region of interest" description="Disordered" evidence="1">
    <location>
        <begin position="122"/>
        <end position="144"/>
    </location>
</feature>
<feature type="compositionally biased region" description="Basic residues" evidence="1">
    <location>
        <begin position="47"/>
        <end position="62"/>
    </location>
</feature>
<keyword evidence="3" id="KW-1185">Reference proteome</keyword>
<reference evidence="2" key="1">
    <citation type="journal article" date="2020" name="Stud. Mycol.">
        <title>101 Dothideomycetes genomes: a test case for predicting lifestyles and emergence of pathogens.</title>
        <authorList>
            <person name="Haridas S."/>
            <person name="Albert R."/>
            <person name="Binder M."/>
            <person name="Bloem J."/>
            <person name="Labutti K."/>
            <person name="Salamov A."/>
            <person name="Andreopoulos B."/>
            <person name="Baker S."/>
            <person name="Barry K."/>
            <person name="Bills G."/>
            <person name="Bluhm B."/>
            <person name="Cannon C."/>
            <person name="Castanera R."/>
            <person name="Culley D."/>
            <person name="Daum C."/>
            <person name="Ezra D."/>
            <person name="Gonzalez J."/>
            <person name="Henrissat B."/>
            <person name="Kuo A."/>
            <person name="Liang C."/>
            <person name="Lipzen A."/>
            <person name="Lutzoni F."/>
            <person name="Magnuson J."/>
            <person name="Mondo S."/>
            <person name="Nolan M."/>
            <person name="Ohm R."/>
            <person name="Pangilinan J."/>
            <person name="Park H.-J."/>
            <person name="Ramirez L."/>
            <person name="Alfaro M."/>
            <person name="Sun H."/>
            <person name="Tritt A."/>
            <person name="Yoshinaga Y."/>
            <person name="Zwiers L.-H."/>
            <person name="Turgeon B."/>
            <person name="Goodwin S."/>
            <person name="Spatafora J."/>
            <person name="Crous P."/>
            <person name="Grigoriev I."/>
        </authorList>
    </citation>
    <scope>NUCLEOTIDE SEQUENCE</scope>
    <source>
        <strain evidence="2">ATCC 16933</strain>
    </source>
</reference>
<evidence type="ECO:0000256" key="1">
    <source>
        <dbReference type="SAM" id="MobiDB-lite"/>
    </source>
</evidence>
<sequence>MYLAESNWLTAARAGDGTVKKSGPCLGCPRLRTKEGEWGVENYLNAHGKRKKGKKPLRKPHQRQQAGATRDTPGPQPSGHSANVHPASNYPQQQKRLAPPPAAAAAAAAALLLLAARGLSPRGAPAGAAGARARERASEGRGWVKSAKRVDLGGCVGWAQRRRGGPAGPPQGPQRALAAALGRRRRPAGGVKRPFLFFVRWAPALLAAAAVKGPGLRATVARCVYRLPKLANTATGGKGLPAAAAVAAADGRRGGGGG</sequence>
<protein>
    <submittedName>
        <fullName evidence="2">Uncharacterized protein</fullName>
    </submittedName>
</protein>
<proteinExistence type="predicted"/>
<dbReference type="EMBL" id="MU001704">
    <property type="protein sequence ID" value="KAF2452753.1"/>
    <property type="molecule type" value="Genomic_DNA"/>
</dbReference>
<accession>A0A6A6NNB4</accession>
<organism evidence="2 3">
    <name type="scientific">Lineolata rhizophorae</name>
    <dbReference type="NCBI Taxonomy" id="578093"/>
    <lineage>
        <taxon>Eukaryota</taxon>
        <taxon>Fungi</taxon>
        <taxon>Dikarya</taxon>
        <taxon>Ascomycota</taxon>
        <taxon>Pezizomycotina</taxon>
        <taxon>Dothideomycetes</taxon>
        <taxon>Dothideomycetes incertae sedis</taxon>
        <taxon>Lineolatales</taxon>
        <taxon>Lineolataceae</taxon>
        <taxon>Lineolata</taxon>
    </lineage>
</organism>
<evidence type="ECO:0000313" key="2">
    <source>
        <dbReference type="EMBL" id="KAF2452753.1"/>
    </source>
</evidence>
<feature type="region of interest" description="Disordered" evidence="1">
    <location>
        <begin position="160"/>
        <end position="184"/>
    </location>
</feature>
<evidence type="ECO:0000313" key="3">
    <source>
        <dbReference type="Proteomes" id="UP000799766"/>
    </source>
</evidence>
<gene>
    <name evidence="2" type="ORF">BDY21DRAFT_367545</name>
</gene>
<feature type="region of interest" description="Disordered" evidence="1">
    <location>
        <begin position="1"/>
        <end position="101"/>
    </location>
</feature>
<feature type="compositionally biased region" description="Low complexity" evidence="1">
    <location>
        <begin position="122"/>
        <end position="131"/>
    </location>
</feature>